<dbReference type="GO" id="GO:0016020">
    <property type="term" value="C:membrane"/>
    <property type="evidence" value="ECO:0007669"/>
    <property type="project" value="TreeGrafter"/>
</dbReference>
<dbReference type="Proteomes" id="UP001285354">
    <property type="component" value="Unassembled WGS sequence"/>
</dbReference>
<dbReference type="InterPro" id="IPR053001">
    <property type="entry name" value="MNNG_permease-like"/>
</dbReference>
<dbReference type="AlphaFoldDB" id="A0AAD9T2J2"/>
<comment type="caution">
    <text evidence="3">The sequence shown here is derived from an EMBL/GenBank/DDBJ whole genome shotgun (WGS) entry which is preliminary data.</text>
</comment>
<evidence type="ECO:0000259" key="2">
    <source>
        <dbReference type="Pfam" id="PF12051"/>
    </source>
</evidence>
<proteinExistence type="predicted"/>
<dbReference type="Pfam" id="PF12051">
    <property type="entry name" value="DUF3533"/>
    <property type="match status" value="1"/>
</dbReference>
<dbReference type="PANTHER" id="PTHR34814:SF1">
    <property type="entry name" value="NITROSOGUANIDINE RESISTANCE PROTEIN SNG1"/>
    <property type="match status" value="1"/>
</dbReference>
<feature type="transmembrane region" description="Helical" evidence="1">
    <location>
        <begin position="407"/>
        <end position="427"/>
    </location>
</feature>
<dbReference type="PANTHER" id="PTHR34814">
    <property type="entry name" value="NITROSOGUANIDINE RESISTANCE PROTEIN SNG1"/>
    <property type="match status" value="1"/>
</dbReference>
<keyword evidence="1" id="KW-1133">Transmembrane helix</keyword>
<feature type="transmembrane region" description="Helical" evidence="1">
    <location>
        <begin position="322"/>
        <end position="339"/>
    </location>
</feature>
<feature type="transmembrane region" description="Helical" evidence="1">
    <location>
        <begin position="351"/>
        <end position="370"/>
    </location>
</feature>
<feature type="transmembrane region" description="Helical" evidence="1">
    <location>
        <begin position="289"/>
        <end position="310"/>
    </location>
</feature>
<name>A0AAD9T2J2_9HELO</name>
<protein>
    <recommendedName>
        <fullName evidence="2">DUF3533 domain-containing protein</fullName>
    </recommendedName>
</protein>
<feature type="domain" description="DUF3533" evidence="2">
    <location>
        <begin position="52"/>
        <end position="418"/>
    </location>
</feature>
<dbReference type="InterPro" id="IPR022703">
    <property type="entry name" value="DUF3533"/>
</dbReference>
<reference evidence="3" key="1">
    <citation type="submission" date="2023-06" db="EMBL/GenBank/DDBJ databases">
        <title>Draft genome of Marssonina rosae.</title>
        <authorList>
            <person name="Cheng Q."/>
        </authorList>
    </citation>
    <scope>NUCLEOTIDE SEQUENCE</scope>
    <source>
        <strain evidence="3">R4</strain>
    </source>
</reference>
<keyword evidence="1" id="KW-0812">Transmembrane</keyword>
<keyword evidence="4" id="KW-1185">Reference proteome</keyword>
<gene>
    <name evidence="3" type="ORF">QTJ16_003423</name>
</gene>
<feature type="transmembrane region" description="Helical" evidence="1">
    <location>
        <begin position="46"/>
        <end position="68"/>
    </location>
</feature>
<keyword evidence="1" id="KW-0472">Membrane</keyword>
<evidence type="ECO:0000256" key="1">
    <source>
        <dbReference type="SAM" id="Phobius"/>
    </source>
</evidence>
<sequence length="456" mass="51154">MANSEVTLSSDSNGQGHTIVRPFMERALPGIRSPWMATERKMWSKMFITFNVLLIAIIMGILSIYWGADHSLQFNLPVFTVAVIDFDGGEVGPYLQQMAATERTMNPEKTLGFVSEPGSKYNFSNEMVRHALKQEEFWFGIVVQANATTAMNYAYAEGNTTYDPTGSIHLIYEEGRNSLTIMQLGYPKVLGFMNDFVLKFAKQKQESLRAANIGNTAALARQAATPLPVSFAIYNTAPYTPSTAEAATEIGTIYLIIISFLSVLMFGALNEAMMGKVSLVRYYIYRMTILPALYFFLSLLYLALSCAWKIDFGKFFGASGYVIYWMLSWVAMMAFGLAVENVNNVLGQPFTPVFFVFWVISNVATGFYPVELLSSFYKWGLAWPLRHDLIGAKAIIYGTKNLLGLNFGVLIAWVAVSLILQPFTIWLQLRKNKKQVDAHRREVLARIYEGASKEEA</sequence>
<organism evidence="3 4">
    <name type="scientific">Diplocarpon rosae</name>
    <dbReference type="NCBI Taxonomy" id="946125"/>
    <lineage>
        <taxon>Eukaryota</taxon>
        <taxon>Fungi</taxon>
        <taxon>Dikarya</taxon>
        <taxon>Ascomycota</taxon>
        <taxon>Pezizomycotina</taxon>
        <taxon>Leotiomycetes</taxon>
        <taxon>Helotiales</taxon>
        <taxon>Drepanopezizaceae</taxon>
        <taxon>Diplocarpon</taxon>
    </lineage>
</organism>
<feature type="transmembrane region" description="Helical" evidence="1">
    <location>
        <begin position="251"/>
        <end position="269"/>
    </location>
</feature>
<dbReference type="EMBL" id="JAUBYV010000004">
    <property type="protein sequence ID" value="KAK2627457.1"/>
    <property type="molecule type" value="Genomic_DNA"/>
</dbReference>
<evidence type="ECO:0000313" key="4">
    <source>
        <dbReference type="Proteomes" id="UP001285354"/>
    </source>
</evidence>
<evidence type="ECO:0000313" key="3">
    <source>
        <dbReference type="EMBL" id="KAK2627457.1"/>
    </source>
</evidence>
<accession>A0AAD9T2J2</accession>